<gene>
    <name evidence="1" type="ORF">N2K95_04005</name>
</gene>
<dbReference type="Proteomes" id="UP001059859">
    <property type="component" value="Chromosome"/>
</dbReference>
<reference evidence="1" key="1">
    <citation type="submission" date="2022-09" db="EMBL/GenBank/DDBJ databases">
        <title>Novel species in genus Arthrobacter.</title>
        <authorList>
            <person name="Liu Y."/>
        </authorList>
    </citation>
    <scope>NUCLEOTIDE SEQUENCE</scope>
    <source>
        <strain evidence="1">Zg-Y815</strain>
    </source>
</reference>
<dbReference type="EMBL" id="CP104275">
    <property type="protein sequence ID" value="UWX97858.1"/>
    <property type="molecule type" value="Genomic_DNA"/>
</dbReference>
<evidence type="ECO:0000313" key="2">
    <source>
        <dbReference type="Proteomes" id="UP001059859"/>
    </source>
</evidence>
<proteinExistence type="predicted"/>
<protein>
    <submittedName>
        <fullName evidence="1">Uncharacterized protein</fullName>
    </submittedName>
</protein>
<organism evidence="1 2">
    <name type="scientific">Arthrobacter zhaoxinii</name>
    <dbReference type="NCBI Taxonomy" id="2964616"/>
    <lineage>
        <taxon>Bacteria</taxon>
        <taxon>Bacillati</taxon>
        <taxon>Actinomycetota</taxon>
        <taxon>Actinomycetes</taxon>
        <taxon>Micrococcales</taxon>
        <taxon>Micrococcaceae</taxon>
        <taxon>Arthrobacter</taxon>
    </lineage>
</organism>
<evidence type="ECO:0000313" key="1">
    <source>
        <dbReference type="EMBL" id="UWX97858.1"/>
    </source>
</evidence>
<name>A0ABY5YUV5_9MICC</name>
<sequence length="59" mass="6465">MVETDRLETKPEGIIWDANWHLGPHSTAWILLVDLSPYIAISDDVSTCGGGSTSRDAEH</sequence>
<accession>A0ABY5YUV5</accession>
<keyword evidence="2" id="KW-1185">Reference proteome</keyword>
<dbReference type="RefSeq" id="WP_260653029.1">
    <property type="nucleotide sequence ID" value="NZ_CP104275.1"/>
</dbReference>